<organism evidence="1 2">
    <name type="scientific">Acinetobacter ursingii</name>
    <dbReference type="NCBI Taxonomy" id="108980"/>
    <lineage>
        <taxon>Bacteria</taxon>
        <taxon>Pseudomonadati</taxon>
        <taxon>Pseudomonadota</taxon>
        <taxon>Gammaproteobacteria</taxon>
        <taxon>Moraxellales</taxon>
        <taxon>Moraxellaceae</taxon>
        <taxon>Acinetobacter</taxon>
    </lineage>
</organism>
<dbReference type="Proteomes" id="UP000595320">
    <property type="component" value="Chromosome"/>
</dbReference>
<sequence>MAMRPEVRRRTLVLVAFSLIQWGFVLYILNNQLFNLDTYQRILLFCVSCLGGGFLIMASLLYMVIKGNADQ</sequence>
<dbReference type="EMBL" id="CP068176">
    <property type="protein sequence ID" value="QQT87731.1"/>
    <property type="molecule type" value="Genomic_DNA"/>
</dbReference>
<reference evidence="1 2" key="1">
    <citation type="submission" date="2021-01" db="EMBL/GenBank/DDBJ databases">
        <title>FDA dAtabase for Regulatory Grade micrObial Sequences (FDA-ARGOS): Supporting development and validation of Infectious Disease Dx tests.</title>
        <authorList>
            <person name="Sproer C."/>
            <person name="Gronow S."/>
            <person name="Severitt S."/>
            <person name="Schroder I."/>
            <person name="Tallon L."/>
            <person name="Sadzewicz L."/>
            <person name="Zhao X."/>
            <person name="Boylan J."/>
            <person name="Ott S."/>
            <person name="Bowen H."/>
            <person name="Vavikolanu K."/>
            <person name="Mehta A."/>
            <person name="Aluvathingal J."/>
            <person name="Nadendla S."/>
            <person name="Lowell S."/>
            <person name="Myers T."/>
            <person name="Yan Y."/>
            <person name="Sichtig H."/>
        </authorList>
    </citation>
    <scope>NUCLEOTIDE SEQUENCE [LARGE SCALE GENOMIC DNA]</scope>
    <source>
        <strain evidence="1 2">FDAARGOS_1096</strain>
    </source>
</reference>
<proteinExistence type="predicted"/>
<gene>
    <name evidence="1" type="ORF">I6I53_08350</name>
</gene>
<dbReference type="AlphaFoldDB" id="A0A2N6VGE8"/>
<evidence type="ECO:0000313" key="1">
    <source>
        <dbReference type="EMBL" id="QQT87731.1"/>
    </source>
</evidence>
<accession>A0A2N6VGE8</accession>
<evidence type="ECO:0000313" key="2">
    <source>
        <dbReference type="Proteomes" id="UP000595320"/>
    </source>
</evidence>
<protein>
    <submittedName>
        <fullName evidence="1">Uncharacterized protein</fullName>
    </submittedName>
</protein>
<name>A0A2N6VGE8_9GAMM</name>
<dbReference type="RefSeq" id="WP_005002441.1">
    <property type="nucleotide sequence ID" value="NZ_AP018824.1"/>
</dbReference>